<organism evidence="5">
    <name type="scientific">Ostreococcus mediterraneus</name>
    <dbReference type="NCBI Taxonomy" id="1486918"/>
    <lineage>
        <taxon>Eukaryota</taxon>
        <taxon>Viridiplantae</taxon>
        <taxon>Chlorophyta</taxon>
        <taxon>Mamiellophyceae</taxon>
        <taxon>Mamiellales</taxon>
        <taxon>Bathycoccaceae</taxon>
        <taxon>Ostreococcus</taxon>
    </lineage>
</organism>
<evidence type="ECO:0000313" key="5">
    <source>
        <dbReference type="EMBL" id="CAD8581434.1"/>
    </source>
</evidence>
<feature type="region of interest" description="Disordered" evidence="3">
    <location>
        <begin position="100"/>
        <end position="119"/>
    </location>
</feature>
<evidence type="ECO:0000259" key="4">
    <source>
        <dbReference type="Pfam" id="PF05175"/>
    </source>
</evidence>
<feature type="compositionally biased region" description="Basic and acidic residues" evidence="3">
    <location>
        <begin position="37"/>
        <end position="53"/>
    </location>
</feature>
<feature type="region of interest" description="Disordered" evidence="3">
    <location>
        <begin position="37"/>
        <end position="56"/>
    </location>
</feature>
<proteinExistence type="predicted"/>
<keyword evidence="1" id="KW-0489">Methyltransferase</keyword>
<feature type="compositionally biased region" description="Basic and acidic residues" evidence="3">
    <location>
        <begin position="100"/>
        <end position="115"/>
    </location>
</feature>
<dbReference type="PANTHER" id="PTHR47816">
    <property type="entry name" value="RIBOSOMAL RNA SMALL SUBUNIT METHYLTRANSFERASE C"/>
    <property type="match status" value="1"/>
</dbReference>
<evidence type="ECO:0000256" key="3">
    <source>
        <dbReference type="SAM" id="MobiDB-lite"/>
    </source>
</evidence>
<dbReference type="Pfam" id="PF05175">
    <property type="entry name" value="MTS"/>
    <property type="match status" value="1"/>
</dbReference>
<keyword evidence="2" id="KW-0808">Transferase</keyword>
<dbReference type="GO" id="GO:0008757">
    <property type="term" value="F:S-adenosylmethionine-dependent methyltransferase activity"/>
    <property type="evidence" value="ECO:0007669"/>
    <property type="project" value="InterPro"/>
</dbReference>
<feature type="domain" description="Methyltransferase small" evidence="4">
    <location>
        <begin position="724"/>
        <end position="890"/>
    </location>
</feature>
<dbReference type="InterPro" id="IPR029063">
    <property type="entry name" value="SAM-dependent_MTases_sf"/>
</dbReference>
<dbReference type="EMBL" id="HBEW01003977">
    <property type="protein sequence ID" value="CAD8581434.1"/>
    <property type="molecule type" value="Transcribed_RNA"/>
</dbReference>
<evidence type="ECO:0000256" key="2">
    <source>
        <dbReference type="ARBA" id="ARBA00022679"/>
    </source>
</evidence>
<dbReference type="AlphaFoldDB" id="A0A7S0KH22"/>
<name>A0A7S0KH22_9CHLO</name>
<dbReference type="PANTHER" id="PTHR47816:SF4">
    <property type="entry name" value="RIBOSOMAL RNA SMALL SUBUNIT METHYLTRANSFERASE C"/>
    <property type="match status" value="1"/>
</dbReference>
<evidence type="ECO:0000256" key="1">
    <source>
        <dbReference type="ARBA" id="ARBA00022603"/>
    </source>
</evidence>
<dbReference type="InterPro" id="IPR046977">
    <property type="entry name" value="RsmC/RlmG"/>
</dbReference>
<gene>
    <name evidence="5" type="ORF">OMED0929_LOCUS3334</name>
</gene>
<dbReference type="InterPro" id="IPR007848">
    <property type="entry name" value="Small_mtfrase_dom"/>
</dbReference>
<sequence>MAAKKLKPHVVSDDAYKRALLKKVRLASAVVEELDRRALGQKARDDDAGDTERRHRAQGTIASALEKLKALGVHDDECESARAAANAVLEQKLKKRAAREREAAKEAAKRQRRSDGASAIGTVKSDAAWALHAIAKTASGGADARAMDTKEIETRARATAADAEHVNLKTCNAALWSIAKIASRLNDENTCAQALGKAFEALLRRSAAFSARETDARAASTTLWAAASTQRTTVGAFTDDGAMRRAVNVAAEALAANADKANAQDAANALWGAAKLRRSLDPACARALIATLTTTPVVTDGTDGVKLEELTIALWAMATFAGDGMRNVRACAAPLMKRAKEATKKPKTWSPQAIANAAWAAGKLATTSGDDTEDDATHSEACVKDAKQLVTSLIPAAKLAALTAQGFAHVLAAAAAVAVDARLVGDLAKFTVIGLKTHASTLTSTDLASLVEAVRDLKLCSSMSDGTKLAEDIARAVERGVDTFDWQACGRLDLAIEDVVSAQDVERLRESLNARGKEVCDAVDAKRLDVERGAADALLSLSGDYSALTAPFDANAATMLVVDDRYRLVTKKLRRVGWQTTMWQRFSCGEHAKGASWLERDDGNLEPFATAVVRMPPTKASLDMVLHAVAANVRFGGRVWIYGAAAEGVGAVVADLPKGMFKDAKLKMLNAEFGVVRCVRTQDAAGKRGKALKSWREKKTLDLSSVIPATKAGKRVKDATMSWTSYPGLFAGGGLDIMTSALLRQFLPTLERKDAPRVLDYCSGNGVIAAATKLIAPKAHVTVLDADACALDACKKNLPDDVERALSDGWTSLAPDAAFDIIVSNPPVHLGVVVDFEITRKLLDALPTRLTATGAAYLVTQQYVPMRALARDMSSSIDINVARADGRFVVWKCARKS</sequence>
<reference evidence="5" key="1">
    <citation type="submission" date="2021-01" db="EMBL/GenBank/DDBJ databases">
        <authorList>
            <person name="Corre E."/>
            <person name="Pelletier E."/>
            <person name="Niang G."/>
            <person name="Scheremetjew M."/>
            <person name="Finn R."/>
            <person name="Kale V."/>
            <person name="Holt S."/>
            <person name="Cochrane G."/>
            <person name="Meng A."/>
            <person name="Brown T."/>
            <person name="Cohen L."/>
        </authorList>
    </citation>
    <scope>NUCLEOTIDE SEQUENCE</scope>
    <source>
        <strain evidence="5">Clade-D-RCC2572</strain>
    </source>
</reference>
<accession>A0A7S0KH22</accession>
<dbReference type="GO" id="GO:0032259">
    <property type="term" value="P:methylation"/>
    <property type="evidence" value="ECO:0007669"/>
    <property type="project" value="UniProtKB-KW"/>
</dbReference>
<dbReference type="Gene3D" id="3.40.50.150">
    <property type="entry name" value="Vaccinia Virus protein VP39"/>
    <property type="match status" value="1"/>
</dbReference>
<dbReference type="CDD" id="cd02440">
    <property type="entry name" value="AdoMet_MTases"/>
    <property type="match status" value="1"/>
</dbReference>
<protein>
    <recommendedName>
        <fullName evidence="4">Methyltransferase small domain-containing protein</fullName>
    </recommendedName>
</protein>
<dbReference type="SUPFAM" id="SSF53335">
    <property type="entry name" value="S-adenosyl-L-methionine-dependent methyltransferases"/>
    <property type="match status" value="1"/>
</dbReference>